<dbReference type="GO" id="GO:0003015">
    <property type="term" value="P:heart process"/>
    <property type="evidence" value="ECO:0007669"/>
    <property type="project" value="Ensembl"/>
</dbReference>
<dbReference type="SMR" id="A0A3Q2UEL1"/>
<dbReference type="GeneTree" id="ENSGT00950000182834"/>
<evidence type="ECO:0000313" key="10">
    <source>
        <dbReference type="Ensembl" id="ENSGALP00010025140.1"/>
    </source>
</evidence>
<proteinExistence type="evidence at protein level"/>
<dbReference type="Ensembl" id="ENSGALT00010042650.1">
    <property type="protein sequence ID" value="ENSGALP00010025140.1"/>
    <property type="gene ID" value="ENSGALG00010017651.1"/>
</dbReference>
<evidence type="ECO:0007829" key="12">
    <source>
        <dbReference type="PeptideAtlas" id="A0A3Q2UEL1"/>
    </source>
</evidence>
<evidence type="ECO:0000256" key="8">
    <source>
        <dbReference type="SAM" id="MobiDB-lite"/>
    </source>
</evidence>
<evidence type="ECO:0000256" key="2">
    <source>
        <dbReference type="ARBA" id="ARBA00051127"/>
    </source>
</evidence>
<evidence type="ECO:0000256" key="7">
    <source>
        <dbReference type="ARBA" id="ARBA00080986"/>
    </source>
</evidence>
<evidence type="ECO:0000256" key="5">
    <source>
        <dbReference type="ARBA" id="ARBA00066585"/>
    </source>
</evidence>
<feature type="domain" description="DNA/pantothenate metabolism flavoprotein C-terminal" evidence="9">
    <location>
        <begin position="277"/>
        <end position="377"/>
    </location>
</feature>
<dbReference type="PaxDb" id="9031-ENSGALP00000007780"/>
<feature type="compositionally biased region" description="Low complexity" evidence="8">
    <location>
        <begin position="38"/>
        <end position="50"/>
    </location>
</feature>
<reference evidence="10" key="3">
    <citation type="submission" date="2025-09" db="UniProtKB">
        <authorList>
            <consortium name="Ensembl"/>
        </authorList>
    </citation>
    <scope>IDENTIFICATION</scope>
    <source>
        <strain evidence="10">broiler</strain>
    </source>
</reference>
<dbReference type="EC" id="6.3.2.51" evidence="5"/>
<dbReference type="STRING" id="9031.ENSGALP00000072551"/>
<dbReference type="GO" id="GO:0006085">
    <property type="term" value="P:acetyl-CoA biosynthetic process"/>
    <property type="evidence" value="ECO:0007669"/>
    <property type="project" value="Ensembl"/>
</dbReference>
<reference evidence="10" key="2">
    <citation type="submission" date="2025-08" db="UniProtKB">
        <authorList>
            <consortium name="Ensembl"/>
        </authorList>
    </citation>
    <scope>IDENTIFICATION</scope>
    <source>
        <strain evidence="10">broiler</strain>
    </source>
</reference>
<dbReference type="GO" id="GO:0005737">
    <property type="term" value="C:cytoplasm"/>
    <property type="evidence" value="ECO:0000318"/>
    <property type="project" value="GO_Central"/>
</dbReference>
<dbReference type="VEuPathDB" id="HostDB:geneid_100859789"/>
<dbReference type="Proteomes" id="UP000000539">
    <property type="component" value="Chromosome 21"/>
</dbReference>
<dbReference type="Bgee" id="ENSGALG00000004882">
    <property type="expression patterns" value="Expressed in liver and 14 other cell types or tissues"/>
</dbReference>
<dbReference type="PANTHER" id="PTHR12290">
    <property type="entry name" value="CORNICHON-RELATED"/>
    <property type="match status" value="1"/>
</dbReference>
<evidence type="ECO:0000256" key="1">
    <source>
        <dbReference type="ARBA" id="ARBA00005703"/>
    </source>
</evidence>
<keyword evidence="11" id="KW-1185">Reference proteome</keyword>
<comment type="catalytic activity">
    <reaction evidence="3">
        <text>(R)-4'-phosphopantothenate + L-cysteine + CTP = N-[(R)-4-phosphopantothenoyl]-L-cysteine + CMP + diphosphate + H(+)</text>
        <dbReference type="Rhea" id="RHEA:19397"/>
        <dbReference type="ChEBI" id="CHEBI:10986"/>
        <dbReference type="ChEBI" id="CHEBI:15378"/>
        <dbReference type="ChEBI" id="CHEBI:33019"/>
        <dbReference type="ChEBI" id="CHEBI:35235"/>
        <dbReference type="ChEBI" id="CHEBI:37563"/>
        <dbReference type="ChEBI" id="CHEBI:59458"/>
        <dbReference type="ChEBI" id="CHEBI:60377"/>
    </reaction>
    <physiologicalReaction direction="left-to-right" evidence="3">
        <dbReference type="Rhea" id="RHEA:19398"/>
    </physiologicalReaction>
</comment>
<dbReference type="AlphaFoldDB" id="A0A3Q2UEL1"/>
<gene>
    <name evidence="10" type="primary">PPCS</name>
</gene>
<dbReference type="GO" id="GO:0004632">
    <property type="term" value="F:phosphopantothenate--cysteine ligase activity"/>
    <property type="evidence" value="ECO:0000318"/>
    <property type="project" value="GO_Central"/>
</dbReference>
<dbReference type="Pfam" id="PF04127">
    <property type="entry name" value="DFP"/>
    <property type="match status" value="2"/>
</dbReference>
<dbReference type="Reactome" id="R-GGA-196783">
    <property type="pathway name" value="Coenzyme A biosynthesis"/>
</dbReference>
<keyword evidence="12" id="KW-1267">Proteomics identification</keyword>
<dbReference type="OrthoDB" id="70224at2759"/>
<dbReference type="GO" id="GO:0042803">
    <property type="term" value="F:protein homodimerization activity"/>
    <property type="evidence" value="ECO:0007669"/>
    <property type="project" value="Ensembl"/>
</dbReference>
<comment type="catalytic activity">
    <reaction evidence="2">
        <text>(R)-4'-phosphopantothenate + L-cysteine + ATP = N-[(R)-4-phosphopantothenoyl]-L-cysteine + AMP + diphosphate + H(+)</text>
        <dbReference type="Rhea" id="RHEA:25156"/>
        <dbReference type="ChEBI" id="CHEBI:10986"/>
        <dbReference type="ChEBI" id="CHEBI:15378"/>
        <dbReference type="ChEBI" id="CHEBI:30616"/>
        <dbReference type="ChEBI" id="CHEBI:33019"/>
        <dbReference type="ChEBI" id="CHEBI:35235"/>
        <dbReference type="ChEBI" id="CHEBI:59458"/>
        <dbReference type="ChEBI" id="CHEBI:456215"/>
        <dbReference type="EC" id="6.3.2.51"/>
    </reaction>
    <physiologicalReaction direction="left-to-right" evidence="2">
        <dbReference type="Rhea" id="RHEA:25157"/>
    </physiologicalReaction>
</comment>
<dbReference type="InterPro" id="IPR035929">
    <property type="entry name" value="CoaB-like_sf"/>
</dbReference>
<dbReference type="InterPro" id="IPR007085">
    <property type="entry name" value="DNA/pantothenate-metab_flavo_C"/>
</dbReference>
<sequence length="414" mass="43714">MSLSVTAQRAPGAADSRRPSPIMREAAAGTPQPRRRPAQLAAAGPLQCPPARRPRCRGDGAVLPAWAALPAEVGGGRLGMAAALPAEVGGGRLGMAAALPAEVGGGRVGMAAAAKVEAAAAAAEERVRVWAAAQVASGRRVALVTSGGTQVPLETRAVRFLENFSSGRRGAVSAECLVSAGYGVCFLHRARSVFPWARVLPPPGPALLDAFRLTPGPPPGVAADPDALPALLPALRAYREAADAGALLSLEFTDLNEYLALLRATARALAPFGSGVMFYLAAAVSDFYIPASEMPEHKIQSSEGALQITMKMVPKMLSPLVKEWAPEAFVISFKLETDPLILIDKSRQALEKYRHQVVVANILESRRTSVIIVTKDSQTPLSLSEEEIAQGVEIEEKIVSYLQGQHTLFMEKKI</sequence>
<dbReference type="GO" id="GO:0015937">
    <property type="term" value="P:coenzyme A biosynthetic process"/>
    <property type="evidence" value="ECO:0000318"/>
    <property type="project" value="GO_Central"/>
</dbReference>
<dbReference type="GO" id="GO:0005634">
    <property type="term" value="C:nucleus"/>
    <property type="evidence" value="ECO:0000318"/>
    <property type="project" value="GO_Central"/>
</dbReference>
<comment type="function">
    <text evidence="4">Catalyzes the second step in the biosynthesis of coenzyme A from vitamin B5, where cysteine is conjugated to 4'-phosphopantothenate to form 4-phosphopantothenoylcysteine. Has a preference for ATP over CTP as a cosubstrate.</text>
</comment>
<dbReference type="InParanoid" id="A0A3Q2UEL1"/>
<evidence type="ECO:0000259" key="9">
    <source>
        <dbReference type="Pfam" id="PF04127"/>
    </source>
</evidence>
<accession>A0A3Q2UEL1</accession>
<dbReference type="Gene3D" id="3.40.50.10300">
    <property type="entry name" value="CoaB-like"/>
    <property type="match status" value="1"/>
</dbReference>
<organism evidence="10 11">
    <name type="scientific">Gallus gallus</name>
    <name type="common">Chicken</name>
    <dbReference type="NCBI Taxonomy" id="9031"/>
    <lineage>
        <taxon>Eukaryota</taxon>
        <taxon>Metazoa</taxon>
        <taxon>Chordata</taxon>
        <taxon>Craniata</taxon>
        <taxon>Vertebrata</taxon>
        <taxon>Euteleostomi</taxon>
        <taxon>Archelosauria</taxon>
        <taxon>Archosauria</taxon>
        <taxon>Dinosauria</taxon>
        <taxon>Saurischia</taxon>
        <taxon>Theropoda</taxon>
        <taxon>Coelurosauria</taxon>
        <taxon>Aves</taxon>
        <taxon>Neognathae</taxon>
        <taxon>Galloanserae</taxon>
        <taxon>Galliformes</taxon>
        <taxon>Phasianidae</taxon>
        <taxon>Phasianinae</taxon>
        <taxon>Gallus</taxon>
    </lineage>
</organism>
<comment type="similarity">
    <text evidence="1">Belongs to the PPC synthetase family.</text>
</comment>
<evidence type="ECO:0000256" key="3">
    <source>
        <dbReference type="ARBA" id="ARBA00052332"/>
    </source>
</evidence>
<dbReference type="FunCoup" id="A0A3Q2UEL1">
    <property type="interactions" value="2367"/>
</dbReference>
<evidence type="ECO:0000313" key="11">
    <source>
        <dbReference type="Proteomes" id="UP000000539"/>
    </source>
</evidence>
<protein>
    <recommendedName>
        <fullName evidence="6">Phosphopantothenate--cysteine ligase</fullName>
        <ecNumber evidence="5">6.3.2.51</ecNumber>
    </recommendedName>
    <alternativeName>
        <fullName evidence="7">Phosphopantothenoylcysteine synthetase</fullName>
    </alternativeName>
</protein>
<name>A0A3Q2UEL1_CHICK</name>
<feature type="domain" description="DNA/pantothenate metabolism flavoprotein C-terminal" evidence="9">
    <location>
        <begin position="142"/>
        <end position="187"/>
    </location>
</feature>
<reference evidence="10" key="1">
    <citation type="submission" date="2020-11" db="EMBL/GenBank/DDBJ databases">
        <title>Gallus gallus (Chicken) genome, bGalGal1, GRCg7b, maternal haplotype autosomes + Z &amp; W.</title>
        <authorList>
            <person name="Warren W."/>
            <person name="Formenti G."/>
            <person name="Fedrigo O."/>
            <person name="Haase B."/>
            <person name="Mountcastle J."/>
            <person name="Balacco J."/>
            <person name="Tracey A."/>
            <person name="Schneider V."/>
            <person name="Okimoto R."/>
            <person name="Cheng H."/>
            <person name="Hawken R."/>
            <person name="Howe K."/>
            <person name="Jarvis E.D."/>
        </authorList>
    </citation>
    <scope>NUCLEOTIDE SEQUENCE [LARGE SCALE GENOMIC DNA]</scope>
    <source>
        <strain evidence="10">Broiler</strain>
    </source>
</reference>
<dbReference type="FunFam" id="3.40.50.10300:FF:000002">
    <property type="entry name" value="Phosphopantothenate--cysteine ligase 2"/>
    <property type="match status" value="1"/>
</dbReference>
<dbReference type="SUPFAM" id="SSF102645">
    <property type="entry name" value="CoaB-like"/>
    <property type="match status" value="1"/>
</dbReference>
<evidence type="ECO:0000256" key="6">
    <source>
        <dbReference type="ARBA" id="ARBA00068949"/>
    </source>
</evidence>
<evidence type="ECO:0000256" key="4">
    <source>
        <dbReference type="ARBA" id="ARBA00060296"/>
    </source>
</evidence>
<feature type="region of interest" description="Disordered" evidence="8">
    <location>
        <begin position="1"/>
        <end position="52"/>
    </location>
</feature>